<evidence type="ECO:0000313" key="5">
    <source>
        <dbReference type="EMBL" id="KAH7326288.1"/>
    </source>
</evidence>
<accession>A0A8K0SW47</accession>
<name>A0A8K0SW47_9HYPO</name>
<evidence type="ECO:0000313" key="6">
    <source>
        <dbReference type="Proteomes" id="UP000813444"/>
    </source>
</evidence>
<feature type="region of interest" description="Disordered" evidence="3">
    <location>
        <begin position="73"/>
        <end position="137"/>
    </location>
</feature>
<keyword evidence="6" id="KW-1185">Reference proteome</keyword>
<dbReference type="InterPro" id="IPR032054">
    <property type="entry name" value="Cdt1_C"/>
</dbReference>
<feature type="domain" description="DNA replication factor Cdt1 C-terminal" evidence="4">
    <location>
        <begin position="358"/>
        <end position="458"/>
    </location>
</feature>
<dbReference type="Pfam" id="PF16679">
    <property type="entry name" value="CDT1_C"/>
    <property type="match status" value="1"/>
</dbReference>
<keyword evidence="2" id="KW-0131">Cell cycle</keyword>
<dbReference type="Gene3D" id="1.10.10.1420">
    <property type="entry name" value="DNA replication factor Cdt1, C-terminal WH domain"/>
    <property type="match status" value="1"/>
</dbReference>
<sequence>MPRLTRRAQGATVASSNQSISNFTRVTKSQVLHDAAAASKKAAVVDNTSLRKRKASSIEDEAEARLTLRNISYAPSSDEESEPIATSVKRACRREEPKIITKPAPTPVKGKRAAKAPPSRAERSHRPIESTILAKSKQQTKTIQTKILDYQKKARKTTQDADALPPHLAEMVDLHKAFLQTMMVQLAQNGDSSPVNITSVAPQISLAWRKRAVKIEDIRRCIAIQSTCSDVESPFMVSDYGHGKVCVELRSGISAATVNEAQLCKQFEKNLRALATEKANNQMTDVDIPLESLSLAELPQADITTMKTGLGMNPLFAKGLRALGELKEDMATKQQQRDAKKQAANDVPMLNPDGSKMSLLDRIRLKQLAKAGEPLPPSGPELQRRAALNRVVDVAATISMLSLSNPLSLPRQAFTMAAILEKLKDSLRVPVSREEGMTCIRLIATEIAPEWIRIVTIGGRENVVIQRHAQPVDRVIQERVQRLLA</sequence>
<proteinExistence type="inferred from homology"/>
<evidence type="ECO:0000256" key="2">
    <source>
        <dbReference type="ARBA" id="ARBA00023306"/>
    </source>
</evidence>
<dbReference type="Proteomes" id="UP000813444">
    <property type="component" value="Unassembled WGS sequence"/>
</dbReference>
<dbReference type="Pfam" id="PF26121">
    <property type="entry name" value="HTH_CDT1"/>
    <property type="match status" value="1"/>
</dbReference>
<protein>
    <recommendedName>
        <fullName evidence="4">DNA replication factor Cdt1 C-terminal domain-containing protein</fullName>
    </recommendedName>
</protein>
<comment type="similarity">
    <text evidence="1">Belongs to the Cdt1 family.</text>
</comment>
<reference evidence="5" key="1">
    <citation type="journal article" date="2021" name="Nat. Commun.">
        <title>Genetic determinants of endophytism in the Arabidopsis root mycobiome.</title>
        <authorList>
            <person name="Mesny F."/>
            <person name="Miyauchi S."/>
            <person name="Thiergart T."/>
            <person name="Pickel B."/>
            <person name="Atanasova L."/>
            <person name="Karlsson M."/>
            <person name="Huettel B."/>
            <person name="Barry K.W."/>
            <person name="Haridas S."/>
            <person name="Chen C."/>
            <person name="Bauer D."/>
            <person name="Andreopoulos W."/>
            <person name="Pangilinan J."/>
            <person name="LaButti K."/>
            <person name="Riley R."/>
            <person name="Lipzen A."/>
            <person name="Clum A."/>
            <person name="Drula E."/>
            <person name="Henrissat B."/>
            <person name="Kohler A."/>
            <person name="Grigoriev I.V."/>
            <person name="Martin F.M."/>
            <person name="Hacquard S."/>
        </authorList>
    </citation>
    <scope>NUCLEOTIDE SEQUENCE</scope>
    <source>
        <strain evidence="5">MPI-CAGE-CH-0235</strain>
    </source>
</reference>
<dbReference type="InterPro" id="IPR038090">
    <property type="entry name" value="Cdt1_C_WH_dom_sf"/>
</dbReference>
<gene>
    <name evidence="5" type="ORF">B0I35DRAFT_474949</name>
</gene>
<dbReference type="OrthoDB" id="341730at2759"/>
<dbReference type="AlphaFoldDB" id="A0A8K0SW47"/>
<organism evidence="5 6">
    <name type="scientific">Stachybotrys elegans</name>
    <dbReference type="NCBI Taxonomy" id="80388"/>
    <lineage>
        <taxon>Eukaryota</taxon>
        <taxon>Fungi</taxon>
        <taxon>Dikarya</taxon>
        <taxon>Ascomycota</taxon>
        <taxon>Pezizomycotina</taxon>
        <taxon>Sordariomycetes</taxon>
        <taxon>Hypocreomycetidae</taxon>
        <taxon>Hypocreales</taxon>
        <taxon>Stachybotryaceae</taxon>
        <taxon>Stachybotrys</taxon>
    </lineage>
</organism>
<evidence type="ECO:0000256" key="3">
    <source>
        <dbReference type="SAM" id="MobiDB-lite"/>
    </source>
</evidence>
<evidence type="ECO:0000259" key="4">
    <source>
        <dbReference type="Pfam" id="PF16679"/>
    </source>
</evidence>
<comment type="caution">
    <text evidence="5">The sequence shown here is derived from an EMBL/GenBank/DDBJ whole genome shotgun (WGS) entry which is preliminary data.</text>
</comment>
<dbReference type="EMBL" id="JAGPNK010000002">
    <property type="protein sequence ID" value="KAH7326288.1"/>
    <property type="molecule type" value="Genomic_DNA"/>
</dbReference>
<evidence type="ECO:0000256" key="1">
    <source>
        <dbReference type="ARBA" id="ARBA00008356"/>
    </source>
</evidence>